<dbReference type="InterPro" id="IPR001387">
    <property type="entry name" value="Cro/C1-type_HTH"/>
</dbReference>
<accession>A0ABV6K0R9</accession>
<keyword evidence="3" id="KW-1185">Reference proteome</keyword>
<sequence length="135" mass="15121">MTTLERIKKLSKQRGWSLQTLAEKADLGKNSIYRWDTKTPSTASLQKVARVLNVTVAELIGDNISKNSTNEPKHIDVNEIVDSSAMLTSRDHALSDEDQAAIRALVKTYLESKEGQDRLRKFGSYGDDGKKIDKK</sequence>
<organism evidence="2 3">
    <name type="scientific">Lactiplantibacillus plajomi</name>
    <dbReference type="NCBI Taxonomy" id="1457217"/>
    <lineage>
        <taxon>Bacteria</taxon>
        <taxon>Bacillati</taxon>
        <taxon>Bacillota</taxon>
        <taxon>Bacilli</taxon>
        <taxon>Lactobacillales</taxon>
        <taxon>Lactobacillaceae</taxon>
        <taxon>Lactiplantibacillus</taxon>
    </lineage>
</organism>
<evidence type="ECO:0000313" key="2">
    <source>
        <dbReference type="EMBL" id="MFC0423053.1"/>
    </source>
</evidence>
<dbReference type="PROSITE" id="PS50943">
    <property type="entry name" value="HTH_CROC1"/>
    <property type="match status" value="1"/>
</dbReference>
<name>A0ABV6K0R9_9LACO</name>
<dbReference type="EMBL" id="JBHLUK010000014">
    <property type="protein sequence ID" value="MFC0423053.1"/>
    <property type="molecule type" value="Genomic_DNA"/>
</dbReference>
<feature type="domain" description="HTH cro/C1-type" evidence="1">
    <location>
        <begin position="7"/>
        <end position="59"/>
    </location>
</feature>
<gene>
    <name evidence="2" type="ORF">ACFFGS_02650</name>
</gene>
<dbReference type="InterPro" id="IPR010982">
    <property type="entry name" value="Lambda_DNA-bd_dom_sf"/>
</dbReference>
<dbReference type="Gene3D" id="1.10.260.40">
    <property type="entry name" value="lambda repressor-like DNA-binding domains"/>
    <property type="match status" value="1"/>
</dbReference>
<dbReference type="CDD" id="cd00093">
    <property type="entry name" value="HTH_XRE"/>
    <property type="match status" value="1"/>
</dbReference>
<dbReference type="RefSeq" id="WP_137645821.1">
    <property type="nucleotide sequence ID" value="NZ_BAABRM010000026.1"/>
</dbReference>
<dbReference type="SUPFAM" id="SSF47413">
    <property type="entry name" value="lambda repressor-like DNA-binding domains"/>
    <property type="match status" value="1"/>
</dbReference>
<evidence type="ECO:0000259" key="1">
    <source>
        <dbReference type="PROSITE" id="PS50943"/>
    </source>
</evidence>
<reference evidence="2 3" key="1">
    <citation type="submission" date="2024-09" db="EMBL/GenBank/DDBJ databases">
        <authorList>
            <person name="Sun Q."/>
            <person name="Mori K."/>
        </authorList>
    </citation>
    <scope>NUCLEOTIDE SEQUENCE [LARGE SCALE GENOMIC DNA]</scope>
    <source>
        <strain evidence="2 3">TBRC 4575</strain>
    </source>
</reference>
<evidence type="ECO:0000313" key="3">
    <source>
        <dbReference type="Proteomes" id="UP001589855"/>
    </source>
</evidence>
<dbReference type="Pfam" id="PF13443">
    <property type="entry name" value="HTH_26"/>
    <property type="match status" value="1"/>
</dbReference>
<proteinExistence type="predicted"/>
<dbReference type="SMART" id="SM00530">
    <property type="entry name" value="HTH_XRE"/>
    <property type="match status" value="1"/>
</dbReference>
<dbReference type="Proteomes" id="UP001589855">
    <property type="component" value="Unassembled WGS sequence"/>
</dbReference>
<protein>
    <submittedName>
        <fullName evidence="2">Helix-turn-helix domain-containing protein</fullName>
    </submittedName>
</protein>
<comment type="caution">
    <text evidence="2">The sequence shown here is derived from an EMBL/GenBank/DDBJ whole genome shotgun (WGS) entry which is preliminary data.</text>
</comment>